<dbReference type="RefSeq" id="WP_281819239.1">
    <property type="nucleotide sequence ID" value="NZ_BRLB01000023.1"/>
</dbReference>
<reference evidence="2" key="1">
    <citation type="submission" date="2022-06" db="EMBL/GenBank/DDBJ databases">
        <title>Vallitalea longa sp. nov., an anaerobic bacterium isolated from marine sediment.</title>
        <authorList>
            <person name="Hirano S."/>
            <person name="Terahara T."/>
            <person name="Mori K."/>
            <person name="Hamada M."/>
            <person name="Matsumoto R."/>
            <person name="Kobayashi T."/>
        </authorList>
    </citation>
    <scope>NUCLEOTIDE SEQUENCE</scope>
    <source>
        <strain evidence="2">SH18-1</strain>
    </source>
</reference>
<dbReference type="Proteomes" id="UP001144256">
    <property type="component" value="Unassembled WGS sequence"/>
</dbReference>
<dbReference type="InterPro" id="IPR017896">
    <property type="entry name" value="4Fe4S_Fe-S-bd"/>
</dbReference>
<evidence type="ECO:0000313" key="3">
    <source>
        <dbReference type="Proteomes" id="UP001144256"/>
    </source>
</evidence>
<comment type="caution">
    <text evidence="2">The sequence shown here is derived from an EMBL/GenBank/DDBJ whole genome shotgun (WGS) entry which is preliminary data.</text>
</comment>
<sequence length="285" mass="32826">MKNEELSIYIENKIKGFTHMPNNYYPDSNEKIWGKPIIGYSRGDDPLYRFIKQDIGGFYWTPLDIFSLKYPNLKVGADELTVISWILPQTEYTKTQQRLERCFPAKNWVKSRIYGEEFNDLLRKYLVNILIEYGYESVAPAIYGGWNYKKSLKYGYASNWSERHVAFVSGLGTFGLCDGLITKVGKAMRCGSIVARIQLKPTLRPYTDYHEYCLYYKYGTCKKCINRCPAGAISVNGHDKIKCRKYQSQIITEHTKKEYNLMSSCCGLCQTQVPCESGIPIKSKG</sequence>
<proteinExistence type="predicted"/>
<evidence type="ECO:0000259" key="1">
    <source>
        <dbReference type="PROSITE" id="PS51379"/>
    </source>
</evidence>
<accession>A0A9W5YIH1</accession>
<protein>
    <submittedName>
        <fullName evidence="2">(Fe-S)-binding protein</fullName>
    </submittedName>
</protein>
<dbReference type="PROSITE" id="PS51379">
    <property type="entry name" value="4FE4S_FER_2"/>
    <property type="match status" value="1"/>
</dbReference>
<keyword evidence="3" id="KW-1185">Reference proteome</keyword>
<feature type="domain" description="4Fe-4S ferredoxin-type" evidence="1">
    <location>
        <begin position="203"/>
        <end position="238"/>
    </location>
</feature>
<dbReference type="PANTHER" id="PTHR42827">
    <property type="entry name" value="IRON-SULFUR CLUSTER-BINDING PROTEIN-RELATED"/>
    <property type="match status" value="1"/>
</dbReference>
<evidence type="ECO:0000313" key="2">
    <source>
        <dbReference type="EMBL" id="GKX31903.1"/>
    </source>
</evidence>
<dbReference type="AlphaFoldDB" id="A0A9W5YIH1"/>
<dbReference type="PANTHER" id="PTHR42827:SF1">
    <property type="entry name" value="IRON-SULFUR CLUSTER-BINDING PROTEIN"/>
    <property type="match status" value="1"/>
</dbReference>
<dbReference type="EMBL" id="BRLB01000023">
    <property type="protein sequence ID" value="GKX31903.1"/>
    <property type="molecule type" value="Genomic_DNA"/>
</dbReference>
<organism evidence="2 3">
    <name type="scientific">Vallitalea longa</name>
    <dbReference type="NCBI Taxonomy" id="2936439"/>
    <lineage>
        <taxon>Bacteria</taxon>
        <taxon>Bacillati</taxon>
        <taxon>Bacillota</taxon>
        <taxon>Clostridia</taxon>
        <taxon>Lachnospirales</taxon>
        <taxon>Vallitaleaceae</taxon>
        <taxon>Vallitalea</taxon>
    </lineage>
</organism>
<name>A0A9W5YIH1_9FIRM</name>
<gene>
    <name evidence="2" type="ORF">SH1V18_43830</name>
</gene>